<protein>
    <submittedName>
        <fullName evidence="2">Uncharacterized protein</fullName>
    </submittedName>
</protein>
<reference evidence="2 3" key="1">
    <citation type="journal article" date="2024" name="Science">
        <title>Giant polyketide synthase enzymes in the biosynthesis of giant marine polyether toxins.</title>
        <authorList>
            <person name="Fallon T.R."/>
            <person name="Shende V.V."/>
            <person name="Wierzbicki I.H."/>
            <person name="Pendleton A.L."/>
            <person name="Watervoot N.F."/>
            <person name="Auber R.P."/>
            <person name="Gonzalez D.J."/>
            <person name="Wisecaver J.H."/>
            <person name="Moore B.S."/>
        </authorList>
    </citation>
    <scope>NUCLEOTIDE SEQUENCE [LARGE SCALE GENOMIC DNA]</scope>
    <source>
        <strain evidence="2 3">12B1</strain>
    </source>
</reference>
<evidence type="ECO:0000313" key="2">
    <source>
        <dbReference type="EMBL" id="KAL1511413.1"/>
    </source>
</evidence>
<feature type="compositionally biased region" description="Polar residues" evidence="1">
    <location>
        <begin position="111"/>
        <end position="120"/>
    </location>
</feature>
<keyword evidence="3" id="KW-1185">Reference proteome</keyword>
<gene>
    <name evidence="2" type="ORF">AB1Y20_006213</name>
</gene>
<proteinExistence type="predicted"/>
<feature type="compositionally biased region" description="Low complexity" evidence="1">
    <location>
        <begin position="48"/>
        <end position="59"/>
    </location>
</feature>
<feature type="region of interest" description="Disordered" evidence="1">
    <location>
        <begin position="147"/>
        <end position="206"/>
    </location>
</feature>
<comment type="caution">
    <text evidence="2">The sequence shown here is derived from an EMBL/GenBank/DDBJ whole genome shotgun (WGS) entry which is preliminary data.</text>
</comment>
<evidence type="ECO:0000313" key="3">
    <source>
        <dbReference type="Proteomes" id="UP001515480"/>
    </source>
</evidence>
<sequence>MDFESGRGSLAPARPAHRWLAPPSSIHGAAASVGDEALERSSGRRHSALASAHARGLASHITDGGTKPLTPGWSEPRGTAGASSATMARKRVGGPEQRHFFSEPVWPPPSSTRQPSPFSAHQLSARGRENLGGHLLTGGSMEPQCAEPAVRHAYASPRATQSSRQTEGRALVGGAVMPSELSAEAPHSSRGGRADPAATHANFGGSEARALIFSIP</sequence>
<dbReference type="AlphaFoldDB" id="A0AB34J1M5"/>
<dbReference type="EMBL" id="JBGBPQ010000014">
    <property type="protein sequence ID" value="KAL1511413.1"/>
    <property type="molecule type" value="Genomic_DNA"/>
</dbReference>
<evidence type="ECO:0000256" key="1">
    <source>
        <dbReference type="SAM" id="MobiDB-lite"/>
    </source>
</evidence>
<accession>A0AB34J1M5</accession>
<dbReference type="Proteomes" id="UP001515480">
    <property type="component" value="Unassembled WGS sequence"/>
</dbReference>
<name>A0AB34J1M5_PRYPA</name>
<organism evidence="2 3">
    <name type="scientific">Prymnesium parvum</name>
    <name type="common">Toxic golden alga</name>
    <dbReference type="NCBI Taxonomy" id="97485"/>
    <lineage>
        <taxon>Eukaryota</taxon>
        <taxon>Haptista</taxon>
        <taxon>Haptophyta</taxon>
        <taxon>Prymnesiophyceae</taxon>
        <taxon>Prymnesiales</taxon>
        <taxon>Prymnesiaceae</taxon>
        <taxon>Prymnesium</taxon>
    </lineage>
</organism>
<feature type="region of interest" description="Disordered" evidence="1">
    <location>
        <begin position="1"/>
        <end position="120"/>
    </location>
</feature>